<evidence type="ECO:0000313" key="1">
    <source>
        <dbReference type="EMBL" id="GFZ93764.1"/>
    </source>
</evidence>
<comment type="caution">
    <text evidence="1">The sequence shown here is derived from an EMBL/GenBank/DDBJ whole genome shotgun (WGS) entry which is preliminary data.</text>
</comment>
<evidence type="ECO:0000313" key="2">
    <source>
        <dbReference type="Proteomes" id="UP000615455"/>
    </source>
</evidence>
<proteinExistence type="predicted"/>
<protein>
    <recommendedName>
        <fullName evidence="3">DUF2357 domain-containing protein</fullName>
    </recommendedName>
</protein>
<dbReference type="EMBL" id="BMHE01000027">
    <property type="protein sequence ID" value="GFZ93764.1"/>
    <property type="molecule type" value="Genomic_DNA"/>
</dbReference>
<evidence type="ECO:0008006" key="3">
    <source>
        <dbReference type="Google" id="ProtNLM"/>
    </source>
</evidence>
<name>A0ABQ1EZL5_9BACL</name>
<organism evidence="1 2">
    <name type="scientific">Paenibacillus marchantiophytorum</name>
    <dbReference type="NCBI Taxonomy" id="1619310"/>
    <lineage>
        <taxon>Bacteria</taxon>
        <taxon>Bacillati</taxon>
        <taxon>Bacillota</taxon>
        <taxon>Bacilli</taxon>
        <taxon>Bacillales</taxon>
        <taxon>Paenibacillaceae</taxon>
        <taxon>Paenibacillus</taxon>
    </lineage>
</organism>
<sequence length="362" mass="43211">MDIKKVEKALKQLYAYGETENIGELAFLQQNQLIEVIGHKAVITPNWIDYGKQFKFEQDHLHSLFCFDREYQQYLIQVALLTVLKIRDAQDTNGLIEFVSKVPKLAEYVVALLKEIRSDNKTYNNIILEERIKRMEATFLETNHFIFDGTPQYQRIIYYLEHVQFYQMKEAMRTELLGNTIDQNWIKGRKISLEFQLSLIKDYPISTLISCEPLRAFSNPFFNNLFSYPWKLFVFLWCVVREHYEAQGTPVIRFRFVDGHIDVLIMSNKNQEFRYGGFNEFALAFCYINQFQLFPNVQLNLEGIFNEFFDRKVLTIDDEEYRMSSHVEHEIYNTDIFIPLIAKSKLLRQRMQQWIDELRDKA</sequence>
<gene>
    <name evidence="1" type="ORF">GCM10008018_45220</name>
</gene>
<keyword evidence="2" id="KW-1185">Reference proteome</keyword>
<accession>A0ABQ1EZL5</accession>
<dbReference type="Proteomes" id="UP000615455">
    <property type="component" value="Unassembled WGS sequence"/>
</dbReference>
<reference evidence="2" key="1">
    <citation type="journal article" date="2019" name="Int. J. Syst. Evol. Microbiol.">
        <title>The Global Catalogue of Microorganisms (GCM) 10K type strain sequencing project: providing services to taxonomists for standard genome sequencing and annotation.</title>
        <authorList>
            <consortium name="The Broad Institute Genomics Platform"/>
            <consortium name="The Broad Institute Genome Sequencing Center for Infectious Disease"/>
            <person name="Wu L."/>
            <person name="Ma J."/>
        </authorList>
    </citation>
    <scope>NUCLEOTIDE SEQUENCE [LARGE SCALE GENOMIC DNA]</scope>
    <source>
        <strain evidence="2">CGMCC 1.15043</strain>
    </source>
</reference>